<feature type="non-terminal residue" evidence="1">
    <location>
        <position position="119"/>
    </location>
</feature>
<name>A0A9P7KCS3_9AGAR</name>
<dbReference type="AlphaFoldDB" id="A0A9P7KCS3"/>
<feature type="non-terminal residue" evidence="1">
    <location>
        <position position="1"/>
    </location>
</feature>
<comment type="caution">
    <text evidence="1">The sequence shown here is derived from an EMBL/GenBank/DDBJ whole genome shotgun (WGS) entry which is preliminary data.</text>
</comment>
<protein>
    <submittedName>
        <fullName evidence="1">Uncharacterized protein</fullName>
    </submittedName>
</protein>
<reference evidence="1" key="2">
    <citation type="submission" date="2021-10" db="EMBL/GenBank/DDBJ databases">
        <title>Phylogenomics reveals ancestral predisposition of the termite-cultivated fungus Termitomyces towards a domesticated lifestyle.</title>
        <authorList>
            <person name="Auxier B."/>
            <person name="Grum-Grzhimaylo A."/>
            <person name="Cardenas M.E."/>
            <person name="Lodge J.D."/>
            <person name="Laessoe T."/>
            <person name="Pedersen O."/>
            <person name="Smith M.E."/>
            <person name="Kuyper T.W."/>
            <person name="Franco-Molano E.A."/>
            <person name="Baroni T.J."/>
            <person name="Aanen D.K."/>
        </authorList>
    </citation>
    <scope>NUCLEOTIDE SEQUENCE</scope>
    <source>
        <strain evidence="1">D49</strain>
    </source>
</reference>
<evidence type="ECO:0000313" key="1">
    <source>
        <dbReference type="EMBL" id="KAG5645868.1"/>
    </source>
</evidence>
<organism evidence="1 2">
    <name type="scientific">Sphagnurus paluster</name>
    <dbReference type="NCBI Taxonomy" id="117069"/>
    <lineage>
        <taxon>Eukaryota</taxon>
        <taxon>Fungi</taxon>
        <taxon>Dikarya</taxon>
        <taxon>Basidiomycota</taxon>
        <taxon>Agaricomycotina</taxon>
        <taxon>Agaricomycetes</taxon>
        <taxon>Agaricomycetidae</taxon>
        <taxon>Agaricales</taxon>
        <taxon>Tricholomatineae</taxon>
        <taxon>Lyophyllaceae</taxon>
        <taxon>Sphagnurus</taxon>
    </lineage>
</organism>
<sequence length="119" mass="13723">LDPHRDSPCEILHTFLLGNDKYVWHETNKAWDKTKDDLFAVRLQSSSTDGLSIPPLRSQYLLQYKNSLIGKHFKALQQLAVFHLDDTLCSKAVFDLWKANGELGALIWYPEIKDMDGYL</sequence>
<dbReference type="EMBL" id="JABCKI010002456">
    <property type="protein sequence ID" value="KAG5645868.1"/>
    <property type="molecule type" value="Genomic_DNA"/>
</dbReference>
<dbReference type="OrthoDB" id="2506088at2759"/>
<reference evidence="1" key="1">
    <citation type="submission" date="2021-02" db="EMBL/GenBank/DDBJ databases">
        <authorList>
            <person name="Nieuwenhuis M."/>
            <person name="Van De Peppel L.J.J."/>
        </authorList>
    </citation>
    <scope>NUCLEOTIDE SEQUENCE</scope>
    <source>
        <strain evidence="1">D49</strain>
    </source>
</reference>
<dbReference type="Proteomes" id="UP000717328">
    <property type="component" value="Unassembled WGS sequence"/>
</dbReference>
<accession>A0A9P7KCS3</accession>
<keyword evidence="2" id="KW-1185">Reference proteome</keyword>
<proteinExistence type="predicted"/>
<gene>
    <name evidence="1" type="ORF">H0H81_008720</name>
</gene>
<evidence type="ECO:0000313" key="2">
    <source>
        <dbReference type="Proteomes" id="UP000717328"/>
    </source>
</evidence>